<dbReference type="RefSeq" id="WP_146782689.1">
    <property type="nucleotide sequence ID" value="NZ_BAABIO010000006.1"/>
</dbReference>
<keyword evidence="2" id="KW-1185">Reference proteome</keyword>
<dbReference type="GO" id="GO:0008168">
    <property type="term" value="F:methyltransferase activity"/>
    <property type="evidence" value="ECO:0007669"/>
    <property type="project" value="UniProtKB-KW"/>
</dbReference>
<keyword evidence="1" id="KW-0808">Transferase</keyword>
<dbReference type="SUPFAM" id="SSF53335">
    <property type="entry name" value="S-adenosyl-L-methionine-dependent methyltransferases"/>
    <property type="match status" value="1"/>
</dbReference>
<dbReference type="InterPro" id="IPR029063">
    <property type="entry name" value="SAM-dependent_MTases_sf"/>
</dbReference>
<dbReference type="AlphaFoldDB" id="A0A5B8UFP6"/>
<dbReference type="Gene3D" id="3.40.50.150">
    <property type="entry name" value="Vaccinia Virus protein VP39"/>
    <property type="match status" value="1"/>
</dbReference>
<dbReference type="Proteomes" id="UP000321204">
    <property type="component" value="Chromosome"/>
</dbReference>
<evidence type="ECO:0000313" key="1">
    <source>
        <dbReference type="EMBL" id="QEC54959.1"/>
    </source>
</evidence>
<organism evidence="1 2">
    <name type="scientific">Flavisolibacter ginsenosidimutans</name>
    <dbReference type="NCBI Taxonomy" id="661481"/>
    <lineage>
        <taxon>Bacteria</taxon>
        <taxon>Pseudomonadati</taxon>
        <taxon>Bacteroidota</taxon>
        <taxon>Chitinophagia</taxon>
        <taxon>Chitinophagales</taxon>
        <taxon>Chitinophagaceae</taxon>
        <taxon>Flavisolibacter</taxon>
    </lineage>
</organism>
<reference evidence="1 2" key="1">
    <citation type="journal article" date="2015" name="Int. J. Syst. Evol. Microbiol.">
        <title>Flavisolibacter ginsenosidimutans sp. nov., with ginsenoside-converting activity isolated from soil used for cultivating ginseng.</title>
        <authorList>
            <person name="Zhao Y."/>
            <person name="Liu Q."/>
            <person name="Kang M.S."/>
            <person name="Jin F."/>
            <person name="Yu H."/>
            <person name="Im W.T."/>
        </authorList>
    </citation>
    <scope>NUCLEOTIDE SEQUENCE [LARGE SCALE GENOMIC DNA]</scope>
    <source>
        <strain evidence="1 2">Gsoil 636</strain>
    </source>
</reference>
<proteinExistence type="predicted"/>
<evidence type="ECO:0000313" key="2">
    <source>
        <dbReference type="Proteomes" id="UP000321204"/>
    </source>
</evidence>
<dbReference type="GO" id="GO:0032259">
    <property type="term" value="P:methylation"/>
    <property type="evidence" value="ECO:0007669"/>
    <property type="project" value="UniProtKB-KW"/>
</dbReference>
<name>A0A5B8UFP6_9BACT</name>
<sequence>MQTASPKYVHTDVDHNLSDPSQLVPLFQQLFSPQSVCDVGCGVGNFLHVFKQGGVPRVLGLDGEWVNPQLLHKYLSEPEFRTVDFETKITPPETAFDLCLCLEVAEHVSEERANDFVDLLAQIADTIIFSAALPFQGGINHINEQKEEYWERKFNLRGFKKYDIIRHRIFANKKISGPYRRNIVVYSKNDLSRLSAVPYGAFALQENCMQRLYIDLMTGSLSFATLSKFFIKILAMKMGGKKLIETVKKIRPGKR</sequence>
<dbReference type="CDD" id="cd02440">
    <property type="entry name" value="AdoMet_MTases"/>
    <property type="match status" value="1"/>
</dbReference>
<keyword evidence="1" id="KW-0489">Methyltransferase</keyword>
<dbReference type="EMBL" id="CP042433">
    <property type="protein sequence ID" value="QEC54959.1"/>
    <property type="molecule type" value="Genomic_DNA"/>
</dbReference>
<accession>A0A5B8UFP6</accession>
<dbReference type="OrthoDB" id="9791837at2"/>
<protein>
    <submittedName>
        <fullName evidence="1">Class I SAM-dependent methyltransferase</fullName>
    </submittedName>
</protein>
<gene>
    <name evidence="1" type="ORF">FSB75_03260</name>
</gene>
<dbReference type="KEGG" id="fgg:FSB75_03260"/>
<dbReference type="Pfam" id="PF13489">
    <property type="entry name" value="Methyltransf_23"/>
    <property type="match status" value="1"/>
</dbReference>